<dbReference type="Gene3D" id="3.20.20.80">
    <property type="entry name" value="Glycosidases"/>
    <property type="match status" value="1"/>
</dbReference>
<dbReference type="STRING" id="320771.Cflav_PD5815"/>
<feature type="signal peptide" evidence="1">
    <location>
        <begin position="1"/>
        <end position="25"/>
    </location>
</feature>
<feature type="chain" id="PRO_5002894722" evidence="1">
    <location>
        <begin position="26"/>
        <end position="380"/>
    </location>
</feature>
<protein>
    <submittedName>
        <fullName evidence="2">Uncharacterized protein</fullName>
    </submittedName>
</protein>
<dbReference type="AlphaFoldDB" id="B9XAZ5"/>
<gene>
    <name evidence="2" type="ORF">Cflav_PD5815</name>
</gene>
<name>B9XAZ5_PEDPL</name>
<evidence type="ECO:0000313" key="2">
    <source>
        <dbReference type="EMBL" id="EEF63180.1"/>
    </source>
</evidence>
<sequence precursor="true">MKKQIVYRGSLVLAMLLGVAIQVSAGEQWTAQKAQDWYGQKGWAAGCNFTPSTAINQLEMWQAETFDSATIDRELGWAQDIGFNAVRIFLHNIPWEEDKQGFLKRIDQFLTIADKHHIKVIMVPLDAVWDPYPKAGKQRDPKPHVHNSGWVQSPGVEILKNPARHDELKGYIQGVISHFKDDQRILAWDMFNEPDNMNRPAYEAAEPANKAQLSLMLLKKAFAWAREINPSQPLTAGVWMGNWELADKLLPMEKFCLEQSDVISFHNYGNLEDMKKCVQNLKRYHRPVVCTEYMARPQGSRFDPILGYLKEEKVGAINWGFVNGKTQTIYPWDTWTKNYTAAPKVWFHDIFQQDGTPYDAKEVAYIKSVTLKNEVSSAKR</sequence>
<keyword evidence="1" id="KW-0732">Signal</keyword>
<dbReference type="EMBL" id="ABOX02000002">
    <property type="protein sequence ID" value="EEF63180.1"/>
    <property type="molecule type" value="Genomic_DNA"/>
</dbReference>
<evidence type="ECO:0000313" key="3">
    <source>
        <dbReference type="Proteomes" id="UP000003688"/>
    </source>
</evidence>
<proteinExistence type="predicted"/>
<dbReference type="RefSeq" id="WP_007412993.1">
    <property type="nucleotide sequence ID" value="NZ_ABOX02000002.1"/>
</dbReference>
<reference evidence="2 3" key="1">
    <citation type="journal article" date="2011" name="J. Bacteriol.">
        <title>Genome sequence of 'Pedosphaera parvula' Ellin514, an aerobic Verrucomicrobial isolate from pasture soil.</title>
        <authorList>
            <person name="Kant R."/>
            <person name="van Passel M.W."/>
            <person name="Sangwan P."/>
            <person name="Palva A."/>
            <person name="Lucas S."/>
            <person name="Copeland A."/>
            <person name="Lapidus A."/>
            <person name="Glavina Del Rio T."/>
            <person name="Dalin E."/>
            <person name="Tice H."/>
            <person name="Bruce D."/>
            <person name="Goodwin L."/>
            <person name="Pitluck S."/>
            <person name="Chertkov O."/>
            <person name="Larimer F.W."/>
            <person name="Land M.L."/>
            <person name="Hauser L."/>
            <person name="Brettin T.S."/>
            <person name="Detter J.C."/>
            <person name="Han S."/>
            <person name="de Vos W.M."/>
            <person name="Janssen P.H."/>
            <person name="Smidt H."/>
        </authorList>
    </citation>
    <scope>NUCLEOTIDE SEQUENCE [LARGE SCALE GENOMIC DNA]</scope>
    <source>
        <strain evidence="2 3">Ellin514</strain>
    </source>
</reference>
<comment type="caution">
    <text evidence="2">The sequence shown here is derived from an EMBL/GenBank/DDBJ whole genome shotgun (WGS) entry which is preliminary data.</text>
</comment>
<evidence type="ECO:0000256" key="1">
    <source>
        <dbReference type="SAM" id="SignalP"/>
    </source>
</evidence>
<organism evidence="2 3">
    <name type="scientific">Pedosphaera parvula (strain Ellin514)</name>
    <dbReference type="NCBI Taxonomy" id="320771"/>
    <lineage>
        <taxon>Bacteria</taxon>
        <taxon>Pseudomonadati</taxon>
        <taxon>Verrucomicrobiota</taxon>
        <taxon>Pedosphaerae</taxon>
        <taxon>Pedosphaerales</taxon>
        <taxon>Pedosphaeraceae</taxon>
        <taxon>Pedosphaera</taxon>
    </lineage>
</organism>
<keyword evidence="3" id="KW-1185">Reference proteome</keyword>
<dbReference type="Proteomes" id="UP000003688">
    <property type="component" value="Unassembled WGS sequence"/>
</dbReference>
<dbReference type="SUPFAM" id="SSF51445">
    <property type="entry name" value="(Trans)glycosidases"/>
    <property type="match status" value="1"/>
</dbReference>
<accession>B9XAZ5</accession>
<dbReference type="InterPro" id="IPR017853">
    <property type="entry name" value="GH"/>
</dbReference>